<dbReference type="Pfam" id="PF05653">
    <property type="entry name" value="Mg_trans_NIPA"/>
    <property type="match status" value="1"/>
</dbReference>
<feature type="transmembrane region" description="Helical" evidence="6">
    <location>
        <begin position="177"/>
        <end position="197"/>
    </location>
</feature>
<sequence>MLEDKYIGLTLAVASSLAIGTSFIITKKGLNQAGRIASQNGHGSASDNLSYLKSPLWWAGISTLVVGEVCNFSAYTFAPAILVTPLGALSVIIGAILASFLLNEKLGKLGICGCALCLIGSLIIILHAPADKEISTVDEIWDYAMAPAFLTYLFISAVFSLVMIYKVAPTHGKKNPVVYISICSVVGSISIMAVKGLGVAVKLTFAGNNQFTHPTTYLFGLAVVSCIMIQMNYFNKALDLFSTNVVNPIYYVFFSSATFIASIILFQGLGTTGAADSVSLLCGFLVIFMGVYLLNLSREPEPPKGRHGGLESGLMNPRISIGGRFSTDEADDVALLSTSGARRSGTHFRNEGSIFNDYNEEVQHLTDVPEEVEDQDERTRERDGRVYRPTGR</sequence>
<comment type="subcellular location">
    <subcellularLocation>
        <location evidence="1">Membrane</location>
        <topology evidence="1">Multi-pass membrane protein</topology>
    </subcellularLocation>
</comment>
<organism evidence="7">
    <name type="scientific">Phaffia rhodozyma</name>
    <name type="common">Yeast</name>
    <name type="synonym">Xanthophyllomyces dendrorhous</name>
    <dbReference type="NCBI Taxonomy" id="264483"/>
    <lineage>
        <taxon>Eukaryota</taxon>
        <taxon>Fungi</taxon>
        <taxon>Dikarya</taxon>
        <taxon>Basidiomycota</taxon>
        <taxon>Agaricomycotina</taxon>
        <taxon>Tremellomycetes</taxon>
        <taxon>Cystofilobasidiales</taxon>
        <taxon>Mrakiaceae</taxon>
        <taxon>Phaffia</taxon>
    </lineage>
</organism>
<keyword evidence="3 6" id="KW-1133">Transmembrane helix</keyword>
<dbReference type="PANTHER" id="PTHR12570:SF85">
    <property type="entry name" value="DUF803 DOMAIN MEMBRANE PROTEIN (AFU_ORTHOLOGUE AFUA_1G15880)"/>
    <property type="match status" value="1"/>
</dbReference>
<feature type="transmembrane region" description="Helical" evidence="6">
    <location>
        <begin position="278"/>
        <end position="296"/>
    </location>
</feature>
<dbReference type="InterPro" id="IPR008521">
    <property type="entry name" value="Mg_trans_NIPA"/>
</dbReference>
<evidence type="ECO:0000256" key="4">
    <source>
        <dbReference type="ARBA" id="ARBA00023136"/>
    </source>
</evidence>
<accession>A0A0F7SUE4</accession>
<dbReference type="InterPro" id="IPR037185">
    <property type="entry name" value="EmrE-like"/>
</dbReference>
<evidence type="ECO:0000256" key="6">
    <source>
        <dbReference type="SAM" id="Phobius"/>
    </source>
</evidence>
<dbReference type="SUPFAM" id="SSF103481">
    <property type="entry name" value="Multidrug resistance efflux transporter EmrE"/>
    <property type="match status" value="1"/>
</dbReference>
<evidence type="ECO:0000256" key="5">
    <source>
        <dbReference type="SAM" id="MobiDB-lite"/>
    </source>
</evidence>
<dbReference type="AlphaFoldDB" id="A0A0F7SUE4"/>
<evidence type="ECO:0000256" key="3">
    <source>
        <dbReference type="ARBA" id="ARBA00022989"/>
    </source>
</evidence>
<dbReference type="EMBL" id="LN483157">
    <property type="protein sequence ID" value="CED83588.1"/>
    <property type="molecule type" value="Genomic_DNA"/>
</dbReference>
<dbReference type="GO" id="GO:0016020">
    <property type="term" value="C:membrane"/>
    <property type="evidence" value="ECO:0007669"/>
    <property type="project" value="UniProtKB-SubCell"/>
</dbReference>
<keyword evidence="4 6" id="KW-0472">Membrane</keyword>
<dbReference type="PANTHER" id="PTHR12570">
    <property type="match status" value="1"/>
</dbReference>
<reference evidence="7" key="1">
    <citation type="submission" date="2014-08" db="EMBL/GenBank/DDBJ databases">
        <authorList>
            <person name="Sharma Rahul"/>
            <person name="Thines Marco"/>
        </authorList>
    </citation>
    <scope>NUCLEOTIDE SEQUENCE</scope>
</reference>
<feature type="transmembrane region" description="Helical" evidence="6">
    <location>
        <begin position="81"/>
        <end position="102"/>
    </location>
</feature>
<dbReference type="GO" id="GO:0015095">
    <property type="term" value="F:magnesium ion transmembrane transporter activity"/>
    <property type="evidence" value="ECO:0007669"/>
    <property type="project" value="InterPro"/>
</dbReference>
<feature type="transmembrane region" description="Helical" evidence="6">
    <location>
        <begin position="246"/>
        <end position="266"/>
    </location>
</feature>
<evidence type="ECO:0000256" key="2">
    <source>
        <dbReference type="ARBA" id="ARBA00022692"/>
    </source>
</evidence>
<proteinExistence type="predicted"/>
<feature type="transmembrane region" description="Helical" evidence="6">
    <location>
        <begin position="6"/>
        <end position="25"/>
    </location>
</feature>
<evidence type="ECO:0000256" key="1">
    <source>
        <dbReference type="ARBA" id="ARBA00004141"/>
    </source>
</evidence>
<feature type="transmembrane region" description="Helical" evidence="6">
    <location>
        <begin position="140"/>
        <end position="165"/>
    </location>
</feature>
<feature type="transmembrane region" description="Helical" evidence="6">
    <location>
        <begin position="109"/>
        <end position="128"/>
    </location>
</feature>
<feature type="transmembrane region" description="Helical" evidence="6">
    <location>
        <begin position="217"/>
        <end position="234"/>
    </location>
</feature>
<protein>
    <submittedName>
        <fullName evidence="7">Uncharacterized conserved protein</fullName>
    </submittedName>
</protein>
<keyword evidence="2 6" id="KW-0812">Transmembrane</keyword>
<feature type="region of interest" description="Disordered" evidence="5">
    <location>
        <begin position="364"/>
        <end position="392"/>
    </location>
</feature>
<feature type="compositionally biased region" description="Basic and acidic residues" evidence="5">
    <location>
        <begin position="377"/>
        <end position="386"/>
    </location>
</feature>
<name>A0A0F7SUE4_PHARH</name>
<evidence type="ECO:0000313" key="7">
    <source>
        <dbReference type="EMBL" id="CED83588.1"/>
    </source>
</evidence>